<dbReference type="AlphaFoldDB" id="A0AAD9JZP5"/>
<protein>
    <submittedName>
        <fullName evidence="1">Uncharacterized protein</fullName>
    </submittedName>
</protein>
<proteinExistence type="predicted"/>
<accession>A0AAD9JZP5</accession>
<sequence length="35" mass="4187">MDKCCWTRASVTRQLVPKTSRTQEPCISFVRQHRH</sequence>
<evidence type="ECO:0000313" key="2">
    <source>
        <dbReference type="Proteomes" id="UP001208570"/>
    </source>
</evidence>
<dbReference type="Proteomes" id="UP001208570">
    <property type="component" value="Unassembled WGS sequence"/>
</dbReference>
<dbReference type="EMBL" id="JAODUP010000111">
    <property type="protein sequence ID" value="KAK2161690.1"/>
    <property type="molecule type" value="Genomic_DNA"/>
</dbReference>
<reference evidence="1" key="1">
    <citation type="journal article" date="2023" name="Mol. Biol. Evol.">
        <title>Third-Generation Sequencing Reveals the Adaptive Role of the Epigenome in Three Deep-Sea Polychaetes.</title>
        <authorList>
            <person name="Perez M."/>
            <person name="Aroh O."/>
            <person name="Sun Y."/>
            <person name="Lan Y."/>
            <person name="Juniper S.K."/>
            <person name="Young C.R."/>
            <person name="Angers B."/>
            <person name="Qian P.Y."/>
        </authorList>
    </citation>
    <scope>NUCLEOTIDE SEQUENCE</scope>
    <source>
        <strain evidence="1">P08H-3</strain>
    </source>
</reference>
<evidence type="ECO:0000313" key="1">
    <source>
        <dbReference type="EMBL" id="KAK2161690.1"/>
    </source>
</evidence>
<gene>
    <name evidence="1" type="ORF">LSH36_111g01005</name>
</gene>
<keyword evidence="2" id="KW-1185">Reference proteome</keyword>
<organism evidence="1 2">
    <name type="scientific">Paralvinella palmiformis</name>
    <dbReference type="NCBI Taxonomy" id="53620"/>
    <lineage>
        <taxon>Eukaryota</taxon>
        <taxon>Metazoa</taxon>
        <taxon>Spiralia</taxon>
        <taxon>Lophotrochozoa</taxon>
        <taxon>Annelida</taxon>
        <taxon>Polychaeta</taxon>
        <taxon>Sedentaria</taxon>
        <taxon>Canalipalpata</taxon>
        <taxon>Terebellida</taxon>
        <taxon>Terebelliformia</taxon>
        <taxon>Alvinellidae</taxon>
        <taxon>Paralvinella</taxon>
    </lineage>
</organism>
<comment type="caution">
    <text evidence="1">The sequence shown here is derived from an EMBL/GenBank/DDBJ whole genome shotgun (WGS) entry which is preliminary data.</text>
</comment>
<name>A0AAD9JZP5_9ANNE</name>